<dbReference type="Proteomes" id="UP000572212">
    <property type="component" value="Unassembled WGS sequence"/>
</dbReference>
<comment type="caution">
    <text evidence="2">The sequence shown here is derived from an EMBL/GenBank/DDBJ whole genome shotgun (WGS) entry which is preliminary data.</text>
</comment>
<dbReference type="AlphaFoldDB" id="A0A841RP73"/>
<organism evidence="2 3">
    <name type="scientific">Gracilibacillus halotolerans</name>
    <dbReference type="NCBI Taxonomy" id="74386"/>
    <lineage>
        <taxon>Bacteria</taxon>
        <taxon>Bacillati</taxon>
        <taxon>Bacillota</taxon>
        <taxon>Bacilli</taxon>
        <taxon>Bacillales</taxon>
        <taxon>Bacillaceae</taxon>
        <taxon>Gracilibacillus</taxon>
    </lineage>
</organism>
<keyword evidence="3" id="KW-1185">Reference proteome</keyword>
<dbReference type="RefSeq" id="WP_184248577.1">
    <property type="nucleotide sequence ID" value="NZ_BAAACU010000029.1"/>
</dbReference>
<reference evidence="2 3" key="1">
    <citation type="submission" date="2020-08" db="EMBL/GenBank/DDBJ databases">
        <title>Genomic Encyclopedia of Type Strains, Phase IV (KMG-IV): sequencing the most valuable type-strain genomes for metagenomic binning, comparative biology and taxonomic classification.</title>
        <authorList>
            <person name="Goeker M."/>
        </authorList>
    </citation>
    <scope>NUCLEOTIDE SEQUENCE [LARGE SCALE GENOMIC DNA]</scope>
    <source>
        <strain evidence="2 3">DSM 11805</strain>
    </source>
</reference>
<proteinExistence type="predicted"/>
<accession>A0A841RP73</accession>
<evidence type="ECO:0000313" key="3">
    <source>
        <dbReference type="Proteomes" id="UP000572212"/>
    </source>
</evidence>
<dbReference type="EMBL" id="JACHON010000012">
    <property type="protein sequence ID" value="MBB6513423.1"/>
    <property type="molecule type" value="Genomic_DNA"/>
</dbReference>
<protein>
    <recommendedName>
        <fullName evidence="1">DUF2779 domain-containing protein</fullName>
    </recommendedName>
</protein>
<gene>
    <name evidence="2" type="ORF">GGQ92_002235</name>
</gene>
<dbReference type="Pfam" id="PF11074">
    <property type="entry name" value="DUF2779"/>
    <property type="match status" value="1"/>
</dbReference>
<name>A0A841RP73_9BACI</name>
<feature type="domain" description="DUF2779" evidence="1">
    <location>
        <begin position="389"/>
        <end position="536"/>
    </location>
</feature>
<sequence>METRYLTKSHFKLAMECPTKLFYIGKEEYSNNNLEDPFLEALSKGGFQVGELAKAYYPGGQTIDTLDNKKAVEETSELLKQKNCIIYEAALKYEDYLIRVDILVKQGNDIKLIEVKAKSIDYNNENKDTIFVKTRGKDKGGLKSDWKPFIQDVAFQTYVAEKTLPDNEITPYLMLVNKNAKSPSDGLNQKFKISKNSDGANVTSRAELTEEERAEKLLIEIDMNDKCHQVMYKDKYKYLDEEITFSELIKNFAANYKKDQLIKSKVGFNCKSCEFKASDNEMERGLKSGYHECFKRDLNWKDEDFEEDTIFDLWKLHYQKRDLFIEENRLKFSQLKKEEIVKDSTNQLPLAGANRQWIQIEKSVNNDTSYEIDKENLKNEMEKWTFPLHFIDFETAQPVIPFNKGRSPFEGIAFQFSHHMVHEDGTIEHKSQYLNTEPGVFPNYEFVRNLKSALENDHGTIFRYATHENTYLNVIYDQLKKDMSYIEDKEELCEFIRNITQKGPKNNRTEGPRNMVDLWELVQNYYYDPYMKGSNSIKVVLPAILNSSDYIKEKYSKPIYGAKEGIKSLNFENQVWVQFEENGQVTDPYKLLPQLFTDLSEKDLEYIDLHEDLNNGGAAMVAYERLQFENIPQYLREEVEKGMLKYCELDTLAMVMIYEAWADMVK</sequence>
<evidence type="ECO:0000259" key="1">
    <source>
        <dbReference type="Pfam" id="PF11074"/>
    </source>
</evidence>
<dbReference type="InterPro" id="IPR021301">
    <property type="entry name" value="DUF2779"/>
</dbReference>
<evidence type="ECO:0000313" key="2">
    <source>
        <dbReference type="EMBL" id="MBB6513423.1"/>
    </source>
</evidence>